<dbReference type="Pfam" id="PF00096">
    <property type="entry name" value="zf-C2H2"/>
    <property type="match status" value="3"/>
</dbReference>
<keyword evidence="6" id="KW-0805">Transcription regulation</keyword>
<proteinExistence type="predicted"/>
<dbReference type="PANTHER" id="PTHR16515">
    <property type="entry name" value="PR DOMAIN ZINC FINGER PROTEIN"/>
    <property type="match status" value="1"/>
</dbReference>
<sequence>MLGAQQLRLLVSERLAAAAEEIFGLMEKTIAGYSEEVVRSRKEILQLREQIEQLTVLRPRVFLPRAELQLPLEEPCHITKVEKEEDLDDHQVKQEQPDFYIISDFQDLHESPSEDMTFSPFEPEAASHEDMFPAVSGVMLTMNDEDWMGNEGSSSSYCSPSRASFLQHKARKNKTVCRFCGASFRRDCDLLKHTSESHTGKKAFKCSECDKELARRDSLVLHMRIHRGEKPHRCPFCSKFFSQTSNLRVHMRKHTGEKPYYCDNCKKMVAHSYHLKICLKQTSAQTRTVGVKAFRCTRCGKKFGTAADLKVHNRIHDARK</sequence>
<evidence type="ECO:0000256" key="6">
    <source>
        <dbReference type="ARBA" id="ARBA00023015"/>
    </source>
</evidence>
<evidence type="ECO:0000256" key="4">
    <source>
        <dbReference type="ARBA" id="ARBA00022771"/>
    </source>
</evidence>
<dbReference type="Ensembl" id="ENSORLT00015008879.1">
    <property type="protein sequence ID" value="ENSORLP00015003685.1"/>
    <property type="gene ID" value="ENSORLG00015004429.1"/>
</dbReference>
<accession>A0A3P9H796</accession>
<keyword evidence="11" id="KW-0175">Coiled coil</keyword>
<name>A0A3P9H796_ORYLA</name>
<keyword evidence="4 10" id="KW-0863">Zinc-finger</keyword>
<evidence type="ECO:0000259" key="12">
    <source>
        <dbReference type="PROSITE" id="PS50157"/>
    </source>
</evidence>
<evidence type="ECO:0000256" key="11">
    <source>
        <dbReference type="SAM" id="Coils"/>
    </source>
</evidence>
<keyword evidence="2" id="KW-0479">Metal-binding</keyword>
<feature type="domain" description="C2H2-type" evidence="12">
    <location>
        <begin position="232"/>
        <end position="259"/>
    </location>
</feature>
<dbReference type="SUPFAM" id="SSF57667">
    <property type="entry name" value="beta-beta-alpha zinc fingers"/>
    <property type="match status" value="3"/>
</dbReference>
<keyword evidence="8" id="KW-0804">Transcription</keyword>
<dbReference type="GO" id="GO:0003677">
    <property type="term" value="F:DNA binding"/>
    <property type="evidence" value="ECO:0007669"/>
    <property type="project" value="UniProtKB-KW"/>
</dbReference>
<evidence type="ECO:0000256" key="1">
    <source>
        <dbReference type="ARBA" id="ARBA00004123"/>
    </source>
</evidence>
<evidence type="ECO:0000256" key="7">
    <source>
        <dbReference type="ARBA" id="ARBA00023125"/>
    </source>
</evidence>
<dbReference type="InterPro" id="IPR050331">
    <property type="entry name" value="Zinc_finger"/>
</dbReference>
<comment type="subcellular location">
    <subcellularLocation>
        <location evidence="1">Nucleus</location>
    </subcellularLocation>
</comment>
<dbReference type="InterPro" id="IPR036236">
    <property type="entry name" value="Znf_C2H2_sf"/>
</dbReference>
<feature type="domain" description="C2H2-type" evidence="12">
    <location>
        <begin position="204"/>
        <end position="231"/>
    </location>
</feature>
<evidence type="ECO:0000313" key="13">
    <source>
        <dbReference type="Ensembl" id="ENSORLP00015003685.1"/>
    </source>
</evidence>
<evidence type="ECO:0000256" key="2">
    <source>
        <dbReference type="ARBA" id="ARBA00022723"/>
    </source>
</evidence>
<keyword evidence="9" id="KW-0539">Nucleus</keyword>
<dbReference type="FunFam" id="3.30.160.60:FF:001465">
    <property type="entry name" value="Zinc finger protein 560"/>
    <property type="match status" value="1"/>
</dbReference>
<keyword evidence="3" id="KW-0677">Repeat</keyword>
<dbReference type="InterPro" id="IPR013087">
    <property type="entry name" value="Znf_C2H2_type"/>
</dbReference>
<dbReference type="GO" id="GO:0000122">
    <property type="term" value="P:negative regulation of transcription by RNA polymerase II"/>
    <property type="evidence" value="ECO:0007669"/>
    <property type="project" value="UniProtKB-ARBA"/>
</dbReference>
<organism evidence="13 14">
    <name type="scientific">Oryzias latipes</name>
    <name type="common">Japanese rice fish</name>
    <name type="synonym">Japanese killifish</name>
    <dbReference type="NCBI Taxonomy" id="8090"/>
    <lineage>
        <taxon>Eukaryota</taxon>
        <taxon>Metazoa</taxon>
        <taxon>Chordata</taxon>
        <taxon>Craniata</taxon>
        <taxon>Vertebrata</taxon>
        <taxon>Euteleostomi</taxon>
        <taxon>Actinopterygii</taxon>
        <taxon>Neopterygii</taxon>
        <taxon>Teleostei</taxon>
        <taxon>Neoteleostei</taxon>
        <taxon>Acanthomorphata</taxon>
        <taxon>Ovalentaria</taxon>
        <taxon>Atherinomorphae</taxon>
        <taxon>Beloniformes</taxon>
        <taxon>Adrianichthyidae</taxon>
        <taxon>Oryziinae</taxon>
        <taxon>Oryzias</taxon>
    </lineage>
</organism>
<dbReference type="PROSITE" id="PS50157">
    <property type="entry name" value="ZINC_FINGER_C2H2_2"/>
    <property type="match status" value="4"/>
</dbReference>
<dbReference type="AlphaFoldDB" id="A0A3P9H796"/>
<evidence type="ECO:0000313" key="14">
    <source>
        <dbReference type="Proteomes" id="UP000265200"/>
    </source>
</evidence>
<reference evidence="13" key="4">
    <citation type="submission" date="2025-09" db="UniProtKB">
        <authorList>
            <consortium name="Ensembl"/>
        </authorList>
    </citation>
    <scope>IDENTIFICATION</scope>
    <source>
        <strain evidence="13">HSOK</strain>
    </source>
</reference>
<dbReference type="FunFam" id="3.30.160.60:FF:001443">
    <property type="entry name" value="Zinc finger protein 668"/>
    <property type="match status" value="1"/>
</dbReference>
<evidence type="ECO:0000256" key="10">
    <source>
        <dbReference type="PROSITE-ProRule" id="PRU00042"/>
    </source>
</evidence>
<dbReference type="FunFam" id="3.30.160.60:FF:000322">
    <property type="entry name" value="GDNF-inducible zinc finger protein 1"/>
    <property type="match status" value="1"/>
</dbReference>
<dbReference type="Proteomes" id="UP000265200">
    <property type="component" value="Chromosome 15"/>
</dbReference>
<reference evidence="13" key="3">
    <citation type="submission" date="2025-08" db="UniProtKB">
        <authorList>
            <consortium name="Ensembl"/>
        </authorList>
    </citation>
    <scope>IDENTIFICATION</scope>
    <source>
        <strain evidence="13">HSOK</strain>
    </source>
</reference>
<feature type="domain" description="C2H2-type" evidence="12">
    <location>
        <begin position="175"/>
        <end position="203"/>
    </location>
</feature>
<reference evidence="13 14" key="2">
    <citation type="submission" date="2017-04" db="EMBL/GenBank/DDBJ databases">
        <title>CpG methylation of centromeres and impact of large insertions on vertebrate speciation.</title>
        <authorList>
            <person name="Ichikawa K."/>
            <person name="Yoshimura J."/>
            <person name="Morishita S."/>
        </authorList>
    </citation>
    <scope>NUCLEOTIDE SEQUENCE</scope>
    <source>
        <strain evidence="13 14">HSOK</strain>
    </source>
</reference>
<dbReference type="FunFam" id="3.30.160.60:FF:000446">
    <property type="entry name" value="Zinc finger protein"/>
    <property type="match status" value="1"/>
</dbReference>
<feature type="domain" description="C2H2-type" evidence="12">
    <location>
        <begin position="294"/>
        <end position="320"/>
    </location>
</feature>
<dbReference type="SMART" id="SM00355">
    <property type="entry name" value="ZnF_C2H2"/>
    <property type="match status" value="4"/>
</dbReference>
<reference key="1">
    <citation type="journal article" date="2007" name="Nature">
        <title>The medaka draft genome and insights into vertebrate genome evolution.</title>
        <authorList>
            <person name="Kasahara M."/>
            <person name="Naruse K."/>
            <person name="Sasaki S."/>
            <person name="Nakatani Y."/>
            <person name="Qu W."/>
            <person name="Ahsan B."/>
            <person name="Yamada T."/>
            <person name="Nagayasu Y."/>
            <person name="Doi K."/>
            <person name="Kasai Y."/>
            <person name="Jindo T."/>
            <person name="Kobayashi D."/>
            <person name="Shimada A."/>
            <person name="Toyoda A."/>
            <person name="Kuroki Y."/>
            <person name="Fujiyama A."/>
            <person name="Sasaki T."/>
            <person name="Shimizu A."/>
            <person name="Asakawa S."/>
            <person name="Shimizu N."/>
            <person name="Hashimoto S."/>
            <person name="Yang J."/>
            <person name="Lee Y."/>
            <person name="Matsushima K."/>
            <person name="Sugano S."/>
            <person name="Sakaizumi M."/>
            <person name="Narita T."/>
            <person name="Ohishi K."/>
            <person name="Haga S."/>
            <person name="Ohta F."/>
            <person name="Nomoto H."/>
            <person name="Nogata K."/>
            <person name="Morishita T."/>
            <person name="Endo T."/>
            <person name="Shin-I T."/>
            <person name="Takeda H."/>
            <person name="Morishita S."/>
            <person name="Kohara Y."/>
        </authorList>
    </citation>
    <scope>NUCLEOTIDE SEQUENCE [LARGE SCALE GENOMIC DNA]</scope>
    <source>
        <strain>Hd-rR</strain>
    </source>
</reference>
<evidence type="ECO:0000256" key="8">
    <source>
        <dbReference type="ARBA" id="ARBA00023163"/>
    </source>
</evidence>
<dbReference type="GO" id="GO:0005634">
    <property type="term" value="C:nucleus"/>
    <property type="evidence" value="ECO:0007669"/>
    <property type="project" value="UniProtKB-SubCell"/>
</dbReference>
<evidence type="ECO:0000256" key="9">
    <source>
        <dbReference type="ARBA" id="ARBA00023242"/>
    </source>
</evidence>
<evidence type="ECO:0000256" key="3">
    <source>
        <dbReference type="ARBA" id="ARBA00022737"/>
    </source>
</evidence>
<dbReference type="Gene3D" id="3.30.160.60">
    <property type="entry name" value="Classic Zinc Finger"/>
    <property type="match status" value="4"/>
</dbReference>
<protein>
    <recommendedName>
        <fullName evidence="12">C2H2-type domain-containing protein</fullName>
    </recommendedName>
</protein>
<dbReference type="PROSITE" id="PS00028">
    <property type="entry name" value="ZINC_FINGER_C2H2_1"/>
    <property type="match status" value="4"/>
</dbReference>
<evidence type="ECO:0000256" key="5">
    <source>
        <dbReference type="ARBA" id="ARBA00022833"/>
    </source>
</evidence>
<dbReference type="PANTHER" id="PTHR16515:SF49">
    <property type="entry name" value="GASTRULA ZINC FINGER PROTEIN XLCGF49.1-LIKE-RELATED"/>
    <property type="match status" value="1"/>
</dbReference>
<keyword evidence="7" id="KW-0238">DNA-binding</keyword>
<dbReference type="GO" id="GO:0008270">
    <property type="term" value="F:zinc ion binding"/>
    <property type="evidence" value="ECO:0007669"/>
    <property type="project" value="UniProtKB-KW"/>
</dbReference>
<keyword evidence="5" id="KW-0862">Zinc</keyword>
<feature type="coiled-coil region" evidence="11">
    <location>
        <begin position="30"/>
        <end position="57"/>
    </location>
</feature>